<reference evidence="1 2" key="1">
    <citation type="submission" date="2017-08" db="EMBL/GenBank/DDBJ databases">
        <authorList>
            <person name="de Groot N.N."/>
        </authorList>
    </citation>
    <scope>NUCLEOTIDE SEQUENCE [LARGE SCALE GENOMIC DNA]</scope>
    <source>
        <strain evidence="1 2">USBA 78</strain>
    </source>
</reference>
<accession>A0A285TRF8</accession>
<dbReference type="AlphaFoldDB" id="A0A285TRF8"/>
<gene>
    <name evidence="1" type="ORF">SAMN05428964_10527</name>
</gene>
<evidence type="ECO:0000313" key="2">
    <source>
        <dbReference type="Proteomes" id="UP000219068"/>
    </source>
</evidence>
<dbReference type="RefSeq" id="WP_142994527.1">
    <property type="nucleotide sequence ID" value="NZ_OBMM01000005.1"/>
</dbReference>
<proteinExistence type="predicted"/>
<dbReference type="EMBL" id="OBMM01000005">
    <property type="protein sequence ID" value="SOC26005.1"/>
    <property type="molecule type" value="Genomic_DNA"/>
</dbReference>
<sequence length="79" mass="8749">MKVWITKFALTHGIIEADGEVSGDGYFIWKPENAMFPSHLSSKDWSSNRAAAVKVAEGMRGKKIAAIKAQLVRLEALKF</sequence>
<evidence type="ECO:0000313" key="1">
    <source>
        <dbReference type="EMBL" id="SOC26005.1"/>
    </source>
</evidence>
<dbReference type="Proteomes" id="UP000219068">
    <property type="component" value="Unassembled WGS sequence"/>
</dbReference>
<organism evidence="1 2">
    <name type="scientific">Thalassospira xiamenensis</name>
    <dbReference type="NCBI Taxonomy" id="220697"/>
    <lineage>
        <taxon>Bacteria</taxon>
        <taxon>Pseudomonadati</taxon>
        <taxon>Pseudomonadota</taxon>
        <taxon>Alphaproteobacteria</taxon>
        <taxon>Rhodospirillales</taxon>
        <taxon>Thalassospiraceae</taxon>
        <taxon>Thalassospira</taxon>
    </lineage>
</organism>
<name>A0A285TRF8_9PROT</name>
<protein>
    <submittedName>
        <fullName evidence="1">Uncharacterized protein</fullName>
    </submittedName>
</protein>